<accession>C5J6B4</accession>
<organism evidence="3 4">
    <name type="scientific">Mesomycoplasma conjunctivae (strain ATCC 25834 / NCTC 10147 / HRC/581)</name>
    <name type="common">Mycoplasma conjunctivae</name>
    <dbReference type="NCBI Taxonomy" id="572263"/>
    <lineage>
        <taxon>Bacteria</taxon>
        <taxon>Bacillati</taxon>
        <taxon>Mycoplasmatota</taxon>
        <taxon>Mycoplasmoidales</taxon>
        <taxon>Metamycoplasmataceae</taxon>
        <taxon>Mesomycoplasma</taxon>
    </lineage>
</organism>
<dbReference type="HOGENOM" id="CLU_285881_0_0_14"/>
<dbReference type="EMBL" id="FM864216">
    <property type="protein sequence ID" value="CAT05006.1"/>
    <property type="molecule type" value="Genomic_DNA"/>
</dbReference>
<proteinExistence type="predicted"/>
<gene>
    <name evidence="3" type="ordered locus">MCJ_003150</name>
</gene>
<keyword evidence="4" id="KW-1185">Reference proteome</keyword>
<evidence type="ECO:0000313" key="3">
    <source>
        <dbReference type="EMBL" id="CAT05006.1"/>
    </source>
</evidence>
<name>C5J6B4_MESCH</name>
<dbReference type="AlphaFoldDB" id="C5J6B4"/>
<feature type="compositionally biased region" description="Low complexity" evidence="1">
    <location>
        <begin position="1008"/>
        <end position="1032"/>
    </location>
</feature>
<dbReference type="KEGG" id="mco:MCJ_003150"/>
<feature type="transmembrane region" description="Helical" evidence="2">
    <location>
        <begin position="20"/>
        <end position="41"/>
    </location>
</feature>
<sequence length="1032" mass="117108">MKIKTKEGFYKNDMKNKKTLIIGSAISIAAITTFGLVVGFASRAGYNGSDPRQGVKDELAKVSSVAFKSDFAPITSDYNNLKTRIYDEQGKIKESINLDDIFDFFTTNGSQQSVYNTPQKYRLVIEELKSDDEKQRFELRFHFEEKLENGKIAKSETIFTYLNPIDNVRSALTSFAHIVKQNFSNLKLLESTEDTSTSISLRPLKLTLEKDFLDSINKLQTSQQVASAIGRYFDISKVKNKITAQTLGYKIHENTDPFQFEFIKNPSDDSQWISKANDQQGSLRLFVKTSFNQEAKKDLQNYQGKDESYIDVITISNDGKSFFADPRQIIDQIDINPLDHFDYYHKGLTSQTITTNSTKPDTETDASFVDAAGANDLGKIDLFDYNATEYFTKLQSFDMNDANAFIASALTNRLRYTFGQLSKYESQITNSLRYQFLPSQARIRYNQTNQRLYIEIPVRISLLESVYGGNSQKVLTSKVVKFKLENFKNKIDLEALENTEISDPKKIHDYKDTGRPIRATRGELIALVKEKKFKEVENLLNTNYIFNKTYSFRLANIENDNASGLIVPPTLEEIKKAKFYPNKSSRFVNQNVFISTSDVFNSRREPNDTLGPIAAFYRSLYVQGPEAVARGLYELAHQAGVEFTTAYDPNFSGANFSDLKNIRFKKPIAIFSINNDLGFNDFAKSSVLYIPFSLSETELHQEAQKLAQSNLAANNFTNYSTEEFDDKVTYNDFVLSVRNSQFTKLRKQLVKTYVNTRTAENRNADYADGDIDSTSPTIALTEMENLQDLLVAFYLQAAYHDGWSTYTPNGSQYRVNFELANTEEELADETKPLKIRFAYQFGFLDQNNELQYVSSNDKQLTTIDNFFLLSKENRAKRDETRRLDNIILGVPASLKTYELDKDQYDAIKVMQKDSVKFEELSQYIGSDLANYLQAIDKDLKIETADVINNKVGTTSIIFRLKSGENNQSRLLLEIRVVLKPTVEINFQDAPEAQGRANITLNSGVRRSTPVAAPAPSTTTTTTPGATQTPASN</sequence>
<keyword evidence="2" id="KW-1133">Transmembrane helix</keyword>
<dbReference type="InterPro" id="IPR054789">
    <property type="entry name" value="P97_adhes_N"/>
</dbReference>
<dbReference type="eggNOG" id="ENOG5030MFH">
    <property type="taxonomic scope" value="Bacteria"/>
</dbReference>
<evidence type="ECO:0000256" key="2">
    <source>
        <dbReference type="SAM" id="Phobius"/>
    </source>
</evidence>
<keyword evidence="2" id="KW-0812">Transmembrane</keyword>
<evidence type="ECO:0000313" key="4">
    <source>
        <dbReference type="Proteomes" id="UP000001491"/>
    </source>
</evidence>
<feature type="region of interest" description="Disordered" evidence="1">
    <location>
        <begin position="1002"/>
        <end position="1032"/>
    </location>
</feature>
<evidence type="ECO:0000256" key="1">
    <source>
        <dbReference type="SAM" id="MobiDB-lite"/>
    </source>
</evidence>
<dbReference type="NCBIfam" id="NF045828">
    <property type="entry name" value="P97_adhes_Nterm"/>
    <property type="match status" value="1"/>
</dbReference>
<protein>
    <submittedName>
        <fullName evidence="3">Uncharacterized protein</fullName>
    </submittedName>
</protein>
<dbReference type="Proteomes" id="UP000001491">
    <property type="component" value="Chromosome"/>
</dbReference>
<keyword evidence="2" id="KW-0472">Membrane</keyword>
<reference evidence="4" key="1">
    <citation type="journal article" date="2009" name="BMC Bioinformatics">
        <title>The Mycoplasma conjunctivae genome sequencing, annotation and analysis.</title>
        <authorList>
            <person name="Calderon-Copete S.P."/>
            <person name="Wigger G."/>
            <person name="Wunderlin C."/>
            <person name="Schmidheini T."/>
            <person name="Frey J."/>
            <person name="Quail M.A."/>
            <person name="Falquet L."/>
        </authorList>
    </citation>
    <scope>NUCLEOTIDE SEQUENCE [LARGE SCALE GENOMIC DNA]</scope>
    <source>
        <strain evidence="4">ATCC 25834 / NCTC 10147 / HRC/581</strain>
    </source>
</reference>